<dbReference type="InterPro" id="IPR018392">
    <property type="entry name" value="LysM"/>
</dbReference>
<sequence>MKKFFASRIVICGVLMGGLGICSSASAQFIGPVLEEETVVVEIDSVYYDPIEAVANQEVQLSPFEKGYIPVEDDEVIADRLSCLESEIELTFNSTIRGFIDYFTIRNREYTKLMLERRDVYFPIFEEALAKNNMPDEIKYLSIVESGLNPLARSRVGAVGLWQFMPYTGRTMSLKQDGFVDERCDPYKSTEAACQYLKTLYNMFGDWHLALASYNCGPGNVRRAIRRSGHKQTFWGIYPYLPRETRSYVPQLIAVVYAMNYAAEHNIFPDMDSMLVSIEHDTIMISDYQVNLKLLADHLGVEHEALKQLNPEVRHEIIPKHYKNYPLRVPMVASDSFRVNRLAILDSIARTPGNEVKVALVSHTSSGQDRVIHRVRRGDVLGKIANHYGVRVSDLRRWNNLRGNTIYVGQRLTIYQRSRGGSSVQLVSQPAQPKTTTDTNGRSVHLVQPGDSLWLISKQYKLSVEQLKKLNNLRSNSIKPGQKLIVS</sequence>
<dbReference type="Pfam" id="PF01464">
    <property type="entry name" value="SLT"/>
    <property type="match status" value="1"/>
</dbReference>
<dbReference type="Pfam" id="PF01476">
    <property type="entry name" value="LysM"/>
    <property type="match status" value="2"/>
</dbReference>
<dbReference type="GO" id="GO:0008932">
    <property type="term" value="F:lytic endotransglycosylase activity"/>
    <property type="evidence" value="ECO:0007669"/>
    <property type="project" value="TreeGrafter"/>
</dbReference>
<feature type="signal peptide" evidence="2">
    <location>
        <begin position="1"/>
        <end position="27"/>
    </location>
</feature>
<dbReference type="PROSITE" id="PS00922">
    <property type="entry name" value="TRANSGLYCOSYLASE"/>
    <property type="match status" value="1"/>
</dbReference>
<evidence type="ECO:0000259" key="3">
    <source>
        <dbReference type="PROSITE" id="PS51782"/>
    </source>
</evidence>
<protein>
    <submittedName>
        <fullName evidence="4">Membrane-bound lytic murein transglycosylase D</fullName>
    </submittedName>
</protein>
<dbReference type="PROSITE" id="PS51782">
    <property type="entry name" value="LYSM"/>
    <property type="match status" value="2"/>
</dbReference>
<feature type="domain" description="LysM" evidence="3">
    <location>
        <begin position="443"/>
        <end position="486"/>
    </location>
</feature>
<evidence type="ECO:0000313" key="4">
    <source>
        <dbReference type="EMBL" id="SDK67839.1"/>
    </source>
</evidence>
<feature type="domain" description="LysM" evidence="3">
    <location>
        <begin position="371"/>
        <end position="414"/>
    </location>
</feature>
<accession>A0A1G9DVG9</accession>
<dbReference type="GO" id="GO:0016020">
    <property type="term" value="C:membrane"/>
    <property type="evidence" value="ECO:0007669"/>
    <property type="project" value="InterPro"/>
</dbReference>
<gene>
    <name evidence="4" type="ORF">SAMN05421823_103263</name>
</gene>
<keyword evidence="5" id="KW-1185">Reference proteome</keyword>
<name>A0A1G9DVG9_9BACT</name>
<dbReference type="InterPro" id="IPR000189">
    <property type="entry name" value="Transglyc_AS"/>
</dbReference>
<dbReference type="Gene3D" id="1.10.530.10">
    <property type="match status" value="1"/>
</dbReference>
<organism evidence="4 5">
    <name type="scientific">Catalinimonas alkaloidigena</name>
    <dbReference type="NCBI Taxonomy" id="1075417"/>
    <lineage>
        <taxon>Bacteria</taxon>
        <taxon>Pseudomonadati</taxon>
        <taxon>Bacteroidota</taxon>
        <taxon>Cytophagia</taxon>
        <taxon>Cytophagales</taxon>
        <taxon>Catalimonadaceae</taxon>
        <taxon>Catalinimonas</taxon>
    </lineage>
</organism>
<evidence type="ECO:0000313" key="5">
    <source>
        <dbReference type="Proteomes" id="UP000198510"/>
    </source>
</evidence>
<proteinExistence type="inferred from homology"/>
<dbReference type="InterPro" id="IPR023346">
    <property type="entry name" value="Lysozyme-like_dom_sf"/>
</dbReference>
<dbReference type="STRING" id="1075417.SAMN05421823_103263"/>
<comment type="similarity">
    <text evidence="1">Belongs to the transglycosylase Slt family.</text>
</comment>
<dbReference type="CDD" id="cd00118">
    <property type="entry name" value="LysM"/>
    <property type="match status" value="2"/>
</dbReference>
<dbReference type="RefSeq" id="WP_089681283.1">
    <property type="nucleotide sequence ID" value="NZ_FNFO01000003.1"/>
</dbReference>
<dbReference type="SMART" id="SM00257">
    <property type="entry name" value="LysM"/>
    <property type="match status" value="2"/>
</dbReference>
<dbReference type="Gene3D" id="3.10.350.10">
    <property type="entry name" value="LysM domain"/>
    <property type="match status" value="2"/>
</dbReference>
<feature type="chain" id="PRO_5011569299" evidence="2">
    <location>
        <begin position="28"/>
        <end position="487"/>
    </location>
</feature>
<evidence type="ECO:0000256" key="1">
    <source>
        <dbReference type="ARBA" id="ARBA00007734"/>
    </source>
</evidence>
<dbReference type="AlphaFoldDB" id="A0A1G9DVG9"/>
<dbReference type="InterPro" id="IPR008258">
    <property type="entry name" value="Transglycosylase_SLT_dom_1"/>
</dbReference>
<dbReference type="InterPro" id="IPR036779">
    <property type="entry name" value="LysM_dom_sf"/>
</dbReference>
<dbReference type="PANTHER" id="PTHR33734:SF22">
    <property type="entry name" value="MEMBRANE-BOUND LYTIC MUREIN TRANSGLYCOSYLASE D"/>
    <property type="match status" value="1"/>
</dbReference>
<dbReference type="EMBL" id="FNFO01000003">
    <property type="protein sequence ID" value="SDK67839.1"/>
    <property type="molecule type" value="Genomic_DNA"/>
</dbReference>
<dbReference type="SUPFAM" id="SSF53955">
    <property type="entry name" value="Lysozyme-like"/>
    <property type="match status" value="1"/>
</dbReference>
<dbReference type="OrthoDB" id="9815002at2"/>
<keyword evidence="2" id="KW-0732">Signal</keyword>
<dbReference type="GO" id="GO:0000270">
    <property type="term" value="P:peptidoglycan metabolic process"/>
    <property type="evidence" value="ECO:0007669"/>
    <property type="project" value="InterPro"/>
</dbReference>
<reference evidence="4 5" key="1">
    <citation type="submission" date="2016-10" db="EMBL/GenBank/DDBJ databases">
        <authorList>
            <person name="de Groot N.N."/>
        </authorList>
    </citation>
    <scope>NUCLEOTIDE SEQUENCE [LARGE SCALE GENOMIC DNA]</scope>
    <source>
        <strain evidence="4 5">DSM 25186</strain>
    </source>
</reference>
<dbReference type="Proteomes" id="UP000198510">
    <property type="component" value="Unassembled WGS sequence"/>
</dbReference>
<dbReference type="CDD" id="cd16894">
    <property type="entry name" value="MltD-like"/>
    <property type="match status" value="1"/>
</dbReference>
<dbReference type="PANTHER" id="PTHR33734">
    <property type="entry name" value="LYSM DOMAIN-CONTAINING GPI-ANCHORED PROTEIN 2"/>
    <property type="match status" value="1"/>
</dbReference>
<dbReference type="SUPFAM" id="SSF54106">
    <property type="entry name" value="LysM domain"/>
    <property type="match status" value="2"/>
</dbReference>
<evidence type="ECO:0000256" key="2">
    <source>
        <dbReference type="SAM" id="SignalP"/>
    </source>
</evidence>